<dbReference type="CDD" id="cd06171">
    <property type="entry name" value="Sigma70_r4"/>
    <property type="match status" value="1"/>
</dbReference>
<dbReference type="InterPro" id="IPR007627">
    <property type="entry name" value="RNA_pol_sigma70_r2"/>
</dbReference>
<proteinExistence type="inferred from homology"/>
<dbReference type="InterPro" id="IPR039425">
    <property type="entry name" value="RNA_pol_sigma-70-like"/>
</dbReference>
<evidence type="ECO:0000256" key="3">
    <source>
        <dbReference type="ARBA" id="ARBA00023082"/>
    </source>
</evidence>
<evidence type="ECO:0000259" key="7">
    <source>
        <dbReference type="Pfam" id="PF08281"/>
    </source>
</evidence>
<dbReference type="NCBIfam" id="TIGR02937">
    <property type="entry name" value="sigma70-ECF"/>
    <property type="match status" value="1"/>
</dbReference>
<dbReference type="Gene3D" id="1.10.10.10">
    <property type="entry name" value="Winged helix-like DNA-binding domain superfamily/Winged helix DNA-binding domain"/>
    <property type="match status" value="1"/>
</dbReference>
<organism evidence="8 9">
    <name type="scientific">Nocardioides psychrotolerans</name>
    <dbReference type="NCBI Taxonomy" id="1005945"/>
    <lineage>
        <taxon>Bacteria</taxon>
        <taxon>Bacillati</taxon>
        <taxon>Actinomycetota</taxon>
        <taxon>Actinomycetes</taxon>
        <taxon>Propionibacteriales</taxon>
        <taxon>Nocardioidaceae</taxon>
        <taxon>Nocardioides</taxon>
    </lineage>
</organism>
<evidence type="ECO:0000313" key="9">
    <source>
        <dbReference type="Proteomes" id="UP000198649"/>
    </source>
</evidence>
<evidence type="ECO:0000256" key="4">
    <source>
        <dbReference type="ARBA" id="ARBA00023125"/>
    </source>
</evidence>
<feature type="domain" description="RNA polymerase sigma-70 region 2" evidence="6">
    <location>
        <begin position="21"/>
        <end position="80"/>
    </location>
</feature>
<dbReference type="EMBL" id="FOQG01000002">
    <property type="protein sequence ID" value="SFH76937.1"/>
    <property type="molecule type" value="Genomic_DNA"/>
</dbReference>
<feature type="domain" description="RNA polymerase sigma factor 70 region 4 type 2" evidence="7">
    <location>
        <begin position="114"/>
        <end position="159"/>
    </location>
</feature>
<dbReference type="GO" id="GO:0003677">
    <property type="term" value="F:DNA binding"/>
    <property type="evidence" value="ECO:0007669"/>
    <property type="project" value="UniProtKB-KW"/>
</dbReference>
<dbReference type="InterPro" id="IPR036388">
    <property type="entry name" value="WH-like_DNA-bd_sf"/>
</dbReference>
<dbReference type="Gene3D" id="1.10.1740.10">
    <property type="match status" value="1"/>
</dbReference>
<keyword evidence="9" id="KW-1185">Reference proteome</keyword>
<keyword evidence="2" id="KW-0805">Transcription regulation</keyword>
<dbReference type="GO" id="GO:0006352">
    <property type="term" value="P:DNA-templated transcription initiation"/>
    <property type="evidence" value="ECO:0007669"/>
    <property type="project" value="InterPro"/>
</dbReference>
<dbReference type="PANTHER" id="PTHR43133">
    <property type="entry name" value="RNA POLYMERASE ECF-TYPE SIGMA FACTO"/>
    <property type="match status" value="1"/>
</dbReference>
<dbReference type="SUPFAM" id="SSF88659">
    <property type="entry name" value="Sigma3 and sigma4 domains of RNA polymerase sigma factors"/>
    <property type="match status" value="1"/>
</dbReference>
<dbReference type="InterPro" id="IPR013249">
    <property type="entry name" value="RNA_pol_sigma70_r4_t2"/>
</dbReference>
<comment type="similarity">
    <text evidence="1">Belongs to the sigma-70 factor family. ECF subfamily.</text>
</comment>
<dbReference type="AlphaFoldDB" id="A0A1I3CR27"/>
<dbReference type="InterPro" id="IPR014325">
    <property type="entry name" value="RNA_pol_sigma-E_actinobac"/>
</dbReference>
<sequence length="167" mass="18351">MHDEARRGAAEATYEEFVVARSPALYRTAYLLTGQQADAEDLLQSALVKVYVGWRKVAAARSPEAYARQVLVNSFVSGRRPARFTRERLVTSLPDRGADDVDPTDRLSIWPHVAALPPRQRAVVVLRYYESLSEVEIAATLGCARGTVKSTASAALATLRTRMGETS</sequence>
<dbReference type="SUPFAM" id="SSF88946">
    <property type="entry name" value="Sigma2 domain of RNA polymerase sigma factors"/>
    <property type="match status" value="1"/>
</dbReference>
<dbReference type="Pfam" id="PF08281">
    <property type="entry name" value="Sigma70_r4_2"/>
    <property type="match status" value="1"/>
</dbReference>
<keyword evidence="4" id="KW-0238">DNA-binding</keyword>
<evidence type="ECO:0000313" key="8">
    <source>
        <dbReference type="EMBL" id="SFH76937.1"/>
    </source>
</evidence>
<protein>
    <submittedName>
        <fullName evidence="8">RNA polymerase sigma-70 factor, sigma-E family</fullName>
    </submittedName>
</protein>
<reference evidence="8 9" key="1">
    <citation type="submission" date="2016-10" db="EMBL/GenBank/DDBJ databases">
        <authorList>
            <person name="de Groot N.N."/>
        </authorList>
    </citation>
    <scope>NUCLEOTIDE SEQUENCE [LARGE SCALE GENOMIC DNA]</scope>
    <source>
        <strain evidence="8 9">CGMCC 1.11156</strain>
    </source>
</reference>
<evidence type="ECO:0000256" key="2">
    <source>
        <dbReference type="ARBA" id="ARBA00023015"/>
    </source>
</evidence>
<name>A0A1I3CR27_9ACTN</name>
<dbReference type="Proteomes" id="UP000198649">
    <property type="component" value="Unassembled WGS sequence"/>
</dbReference>
<keyword evidence="3" id="KW-0731">Sigma factor</keyword>
<evidence type="ECO:0000256" key="5">
    <source>
        <dbReference type="ARBA" id="ARBA00023163"/>
    </source>
</evidence>
<evidence type="ECO:0000259" key="6">
    <source>
        <dbReference type="Pfam" id="PF04542"/>
    </source>
</evidence>
<keyword evidence="5" id="KW-0804">Transcription</keyword>
<dbReference type="GO" id="GO:0016987">
    <property type="term" value="F:sigma factor activity"/>
    <property type="evidence" value="ECO:0007669"/>
    <property type="project" value="UniProtKB-KW"/>
</dbReference>
<dbReference type="InterPro" id="IPR013324">
    <property type="entry name" value="RNA_pol_sigma_r3/r4-like"/>
</dbReference>
<dbReference type="STRING" id="1005945.SAMN05216561_102181"/>
<dbReference type="Pfam" id="PF04542">
    <property type="entry name" value="Sigma70_r2"/>
    <property type="match status" value="1"/>
</dbReference>
<dbReference type="InterPro" id="IPR014284">
    <property type="entry name" value="RNA_pol_sigma-70_dom"/>
</dbReference>
<dbReference type="InterPro" id="IPR013325">
    <property type="entry name" value="RNA_pol_sigma_r2"/>
</dbReference>
<evidence type="ECO:0000256" key="1">
    <source>
        <dbReference type="ARBA" id="ARBA00010641"/>
    </source>
</evidence>
<gene>
    <name evidence="8" type="ORF">SAMN05216561_102181</name>
</gene>
<accession>A0A1I3CR27</accession>
<dbReference type="PANTHER" id="PTHR43133:SF50">
    <property type="entry name" value="ECF RNA POLYMERASE SIGMA FACTOR SIGM"/>
    <property type="match status" value="1"/>
</dbReference>
<dbReference type="NCBIfam" id="TIGR02983">
    <property type="entry name" value="SigE-fam_strep"/>
    <property type="match status" value="1"/>
</dbReference>